<feature type="region of interest" description="Disordered" evidence="1">
    <location>
        <begin position="74"/>
        <end position="100"/>
    </location>
</feature>
<dbReference type="RefSeq" id="WP_327606180.1">
    <property type="nucleotide sequence ID" value="NZ_JARZFX010000001.1"/>
</dbReference>
<comment type="caution">
    <text evidence="4">The sequence shown here is derived from an EMBL/GenBank/DDBJ whole genome shotgun (WGS) entry which is preliminary data.</text>
</comment>
<dbReference type="PANTHER" id="PTHR34475">
    <property type="match status" value="1"/>
</dbReference>
<accession>A0ABU6KBI4</accession>
<evidence type="ECO:0000256" key="1">
    <source>
        <dbReference type="SAM" id="MobiDB-lite"/>
    </source>
</evidence>
<keyword evidence="2" id="KW-0472">Membrane</keyword>
<dbReference type="Gene3D" id="1.10.260.40">
    <property type="entry name" value="lambda repressor-like DNA-binding domains"/>
    <property type="match status" value="1"/>
</dbReference>
<dbReference type="CDD" id="cd00093">
    <property type="entry name" value="HTH_XRE"/>
    <property type="match status" value="1"/>
</dbReference>
<evidence type="ECO:0000259" key="3">
    <source>
        <dbReference type="Pfam" id="PF13464"/>
    </source>
</evidence>
<evidence type="ECO:0000313" key="4">
    <source>
        <dbReference type="EMBL" id="MEC5422624.1"/>
    </source>
</evidence>
<dbReference type="InterPro" id="IPR010982">
    <property type="entry name" value="Lambda_DNA-bd_dom_sf"/>
</dbReference>
<gene>
    <name evidence="4" type="ORF">QGM71_03840</name>
</gene>
<dbReference type="Pfam" id="PF13464">
    <property type="entry name" value="RodZ_C"/>
    <property type="match status" value="1"/>
</dbReference>
<dbReference type="InterPro" id="IPR050400">
    <property type="entry name" value="Bact_Cytoskel_RodZ"/>
</dbReference>
<dbReference type="InterPro" id="IPR025194">
    <property type="entry name" value="RodZ-like_C"/>
</dbReference>
<sequence length="299" mass="33612">MEIGARLKEAREAKGISLDTLQETTKIQKRYLTAIEEGNFHILPGKFYARAFIKEYANAVGLDSNELLEEYKEDVPNTENESEVEYTRIQRTRREGNPEKSSAIFSLIPTIIVVLLIIGIIFAAWFFIQQTMSDNGTNTQDDNNDNEVIINNPEDNGDAENEENDEGTDNTDETETEESAEEEGGQSEPELTLNEDETDGATTTFDLNNAGDDVTVTLEATGDSWVEIQGEDQRYYYNMLTEAASPEEFDVSDEGRIYLNIGNASVTVVTINGVELDYPIDPNENVTQKFWININKETE</sequence>
<dbReference type="Proteomes" id="UP001335737">
    <property type="component" value="Unassembled WGS sequence"/>
</dbReference>
<dbReference type="EMBL" id="JARZFX010000001">
    <property type="protein sequence ID" value="MEC5422624.1"/>
    <property type="molecule type" value="Genomic_DNA"/>
</dbReference>
<feature type="transmembrane region" description="Helical" evidence="2">
    <location>
        <begin position="103"/>
        <end position="128"/>
    </location>
</feature>
<name>A0ABU6KBI4_9BACI</name>
<dbReference type="InterPro" id="IPR001387">
    <property type="entry name" value="Cro/C1-type_HTH"/>
</dbReference>
<feature type="domain" description="Cytoskeleton protein RodZ-like C-terminal" evidence="3">
    <location>
        <begin position="217"/>
        <end position="286"/>
    </location>
</feature>
<keyword evidence="2" id="KW-0812">Transmembrane</keyword>
<feature type="region of interest" description="Disordered" evidence="1">
    <location>
        <begin position="137"/>
        <end position="194"/>
    </location>
</feature>
<keyword evidence="5" id="KW-1185">Reference proteome</keyword>
<protein>
    <submittedName>
        <fullName evidence="4">DUF4115 domain-containing protein</fullName>
    </submittedName>
</protein>
<proteinExistence type="predicted"/>
<feature type="compositionally biased region" description="Basic and acidic residues" evidence="1">
    <location>
        <begin position="85"/>
        <end position="98"/>
    </location>
</feature>
<dbReference type="Pfam" id="PF13413">
    <property type="entry name" value="HTH_25"/>
    <property type="match status" value="1"/>
</dbReference>
<dbReference type="PANTHER" id="PTHR34475:SF1">
    <property type="entry name" value="CYTOSKELETON PROTEIN RODZ"/>
    <property type="match status" value="1"/>
</dbReference>
<evidence type="ECO:0000313" key="5">
    <source>
        <dbReference type="Proteomes" id="UP001335737"/>
    </source>
</evidence>
<evidence type="ECO:0000256" key="2">
    <source>
        <dbReference type="SAM" id="Phobius"/>
    </source>
</evidence>
<feature type="compositionally biased region" description="Low complexity" evidence="1">
    <location>
        <begin position="137"/>
        <end position="154"/>
    </location>
</feature>
<keyword evidence="2" id="KW-1133">Transmembrane helix</keyword>
<dbReference type="SUPFAM" id="SSF47413">
    <property type="entry name" value="lambda repressor-like DNA-binding domains"/>
    <property type="match status" value="1"/>
</dbReference>
<organism evidence="4 5">
    <name type="scientific">Virgibacillus tibetensis</name>
    <dbReference type="NCBI Taxonomy" id="3042313"/>
    <lineage>
        <taxon>Bacteria</taxon>
        <taxon>Bacillati</taxon>
        <taxon>Bacillota</taxon>
        <taxon>Bacilli</taxon>
        <taxon>Bacillales</taxon>
        <taxon>Bacillaceae</taxon>
        <taxon>Virgibacillus</taxon>
    </lineage>
</organism>
<reference evidence="4 5" key="1">
    <citation type="journal article" date="2024" name="Int. J. Syst. Evol. Microbiol.">
        <title>Virgibacillus tibetensis sp. nov., isolated from salt lake on the Tibetan Plateau of China.</title>
        <authorList>
            <person name="Phurbu D."/>
            <person name="Liu Z.-X."/>
            <person name="Wang R."/>
            <person name="Zheng Y.-Y."/>
            <person name="Liu H.-C."/>
            <person name="Zhou Y.-G."/>
            <person name="Yu Y.-J."/>
            <person name="Li A.-H."/>
        </authorList>
    </citation>
    <scope>NUCLEOTIDE SEQUENCE [LARGE SCALE GENOMIC DNA]</scope>
    <source>
        <strain evidence="4 5">C22-A2</strain>
    </source>
</reference>
<feature type="compositionally biased region" description="Acidic residues" evidence="1">
    <location>
        <begin position="155"/>
        <end position="185"/>
    </location>
</feature>